<dbReference type="RefSeq" id="WP_036875006.1">
    <property type="nucleotide sequence ID" value="NZ_JRNN01000096.1"/>
</dbReference>
<feature type="transmembrane region" description="Helical" evidence="2">
    <location>
        <begin position="68"/>
        <end position="87"/>
    </location>
</feature>
<proteinExistence type="predicted"/>
<keyword evidence="2" id="KW-0812">Transmembrane</keyword>
<sequence length="120" mass="13705">MRLRGILWRAGVNGCGVFGIKPPFFDKFQACCELHDAMYDLGGEGKERFRADKRLLVDMVERSTGSWLMTWCFIYYLSVRMFGWLFFNYKDGAASPNPSEGGENKQTEGNNSSTRKLVNL</sequence>
<evidence type="ECO:0000256" key="2">
    <source>
        <dbReference type="SAM" id="Phobius"/>
    </source>
</evidence>
<dbReference type="EMBL" id="JRNN01000096">
    <property type="protein sequence ID" value="KGF32937.1"/>
    <property type="molecule type" value="Genomic_DNA"/>
</dbReference>
<dbReference type="GO" id="GO:0006644">
    <property type="term" value="P:phospholipid metabolic process"/>
    <property type="evidence" value="ECO:0007669"/>
    <property type="project" value="InterPro"/>
</dbReference>
<evidence type="ECO:0008006" key="5">
    <source>
        <dbReference type="Google" id="ProtNLM"/>
    </source>
</evidence>
<name>A0A096AQN6_9BACT</name>
<feature type="compositionally biased region" description="Polar residues" evidence="1">
    <location>
        <begin position="107"/>
        <end position="120"/>
    </location>
</feature>
<reference evidence="3 4" key="1">
    <citation type="submission" date="2014-07" db="EMBL/GenBank/DDBJ databases">
        <authorList>
            <person name="McCorrison J."/>
            <person name="Sanka R."/>
            <person name="Torralba M."/>
            <person name="Gillis M."/>
            <person name="Haft D.H."/>
            <person name="Methe B."/>
            <person name="Sutton G."/>
            <person name="Nelson K.E."/>
        </authorList>
    </citation>
    <scope>NUCLEOTIDE SEQUENCE [LARGE SCALE GENOMIC DNA]</scope>
    <source>
        <strain evidence="3 4">DNF00853</strain>
    </source>
</reference>
<evidence type="ECO:0000256" key="1">
    <source>
        <dbReference type="SAM" id="MobiDB-lite"/>
    </source>
</evidence>
<dbReference type="OrthoDB" id="1081109at2"/>
<dbReference type="Proteomes" id="UP000029556">
    <property type="component" value="Unassembled WGS sequence"/>
</dbReference>
<gene>
    <name evidence="3" type="ORF">HMPREF2137_12455</name>
</gene>
<dbReference type="SUPFAM" id="SSF48619">
    <property type="entry name" value="Phospholipase A2, PLA2"/>
    <property type="match status" value="1"/>
</dbReference>
<protein>
    <recommendedName>
        <fullName evidence="5">DUF1353 domain-containing protein</fullName>
    </recommendedName>
</protein>
<accession>A0A096AQN6</accession>
<evidence type="ECO:0000313" key="4">
    <source>
        <dbReference type="Proteomes" id="UP000029556"/>
    </source>
</evidence>
<keyword evidence="2" id="KW-1133">Transmembrane helix</keyword>
<evidence type="ECO:0000313" key="3">
    <source>
        <dbReference type="EMBL" id="KGF32937.1"/>
    </source>
</evidence>
<dbReference type="Gene3D" id="1.20.90.10">
    <property type="entry name" value="Phospholipase A2 domain"/>
    <property type="match status" value="1"/>
</dbReference>
<dbReference type="GO" id="GO:0004623">
    <property type="term" value="F:phospholipase A2 activity"/>
    <property type="evidence" value="ECO:0007669"/>
    <property type="project" value="InterPro"/>
</dbReference>
<feature type="region of interest" description="Disordered" evidence="1">
    <location>
        <begin position="94"/>
        <end position="120"/>
    </location>
</feature>
<dbReference type="InterPro" id="IPR036444">
    <property type="entry name" value="PLipase_A2_dom_sf"/>
</dbReference>
<comment type="caution">
    <text evidence="3">The sequence shown here is derived from an EMBL/GenBank/DDBJ whole genome shotgun (WGS) entry which is preliminary data.</text>
</comment>
<organism evidence="3 4">
    <name type="scientific">Hoylesella buccalis DNF00853</name>
    <dbReference type="NCBI Taxonomy" id="1401074"/>
    <lineage>
        <taxon>Bacteria</taxon>
        <taxon>Pseudomonadati</taxon>
        <taxon>Bacteroidota</taxon>
        <taxon>Bacteroidia</taxon>
        <taxon>Bacteroidales</taxon>
        <taxon>Prevotellaceae</taxon>
        <taxon>Hoylesella</taxon>
    </lineage>
</organism>
<dbReference type="GO" id="GO:0050482">
    <property type="term" value="P:arachidonate secretion"/>
    <property type="evidence" value="ECO:0007669"/>
    <property type="project" value="InterPro"/>
</dbReference>
<dbReference type="AlphaFoldDB" id="A0A096AQN6"/>
<keyword evidence="2" id="KW-0472">Membrane</keyword>